<dbReference type="WBParaSite" id="HPLM_0001299301-mRNA-1">
    <property type="protein sequence ID" value="HPLM_0001299301-mRNA-1"/>
    <property type="gene ID" value="HPLM_0001299301"/>
</dbReference>
<reference evidence="1" key="1">
    <citation type="submission" date="2017-02" db="UniProtKB">
        <authorList>
            <consortium name="WormBaseParasite"/>
        </authorList>
    </citation>
    <scope>IDENTIFICATION</scope>
</reference>
<evidence type="ECO:0000313" key="1">
    <source>
        <dbReference type="WBParaSite" id="HPLM_0001299301-mRNA-1"/>
    </source>
</evidence>
<protein>
    <submittedName>
        <fullName evidence="1">Nucleocapsid protein</fullName>
    </submittedName>
</protein>
<dbReference type="AlphaFoldDB" id="A0A0N4WNV1"/>
<accession>A0A0N4WNV1</accession>
<sequence length="62" mass="7020">LSIIDGKFERIPGDVLQPFGCRSMIWHFILGLSYHRRQSGENKKNVGRIAMKSVGKYLGKEG</sequence>
<organism evidence="1">
    <name type="scientific">Haemonchus placei</name>
    <name type="common">Barber's pole worm</name>
    <dbReference type="NCBI Taxonomy" id="6290"/>
    <lineage>
        <taxon>Eukaryota</taxon>
        <taxon>Metazoa</taxon>
        <taxon>Ecdysozoa</taxon>
        <taxon>Nematoda</taxon>
        <taxon>Chromadorea</taxon>
        <taxon>Rhabditida</taxon>
        <taxon>Rhabditina</taxon>
        <taxon>Rhabditomorpha</taxon>
        <taxon>Strongyloidea</taxon>
        <taxon>Trichostrongylidae</taxon>
        <taxon>Haemonchus</taxon>
    </lineage>
</organism>
<name>A0A0N4WNV1_HAEPC</name>
<proteinExistence type="predicted"/>